<dbReference type="EMBL" id="JAEDAF010000005">
    <property type="protein sequence ID" value="MBH8579867.1"/>
    <property type="molecule type" value="Genomic_DNA"/>
</dbReference>
<dbReference type="RefSeq" id="WP_146803513.1">
    <property type="nucleotide sequence ID" value="NZ_BJUK01000029.1"/>
</dbReference>
<dbReference type="Pfam" id="PF00908">
    <property type="entry name" value="dTDP_sugar_isom"/>
    <property type="match status" value="1"/>
</dbReference>
<evidence type="ECO:0000256" key="1">
    <source>
        <dbReference type="ARBA" id="ARBA00001298"/>
    </source>
</evidence>
<gene>
    <name evidence="10" type="ORF">I7V36_07135</name>
</gene>
<dbReference type="InterPro" id="IPR011051">
    <property type="entry name" value="RmlC_Cupin_sf"/>
</dbReference>
<accession>A0ABD4L1A5</accession>
<evidence type="ECO:0000313" key="11">
    <source>
        <dbReference type="Proteomes" id="UP000651738"/>
    </source>
</evidence>
<evidence type="ECO:0000256" key="8">
    <source>
        <dbReference type="PIRSR" id="PIRSR600888-1"/>
    </source>
</evidence>
<dbReference type="GO" id="GO:0008830">
    <property type="term" value="F:dTDP-4-dehydrorhamnose 3,5-epimerase activity"/>
    <property type="evidence" value="ECO:0007669"/>
    <property type="project" value="UniProtKB-EC"/>
</dbReference>
<comment type="function">
    <text evidence="2">Catalyzes the epimerization of the C3' and C5'positions of dTDP-6-deoxy-D-xylo-4-hexulose, forming dTDP-6-deoxy-L-lyxo-4-hexulose.</text>
</comment>
<organism evidence="10 11">
    <name type="scientific">Bisbaumannia pacifica</name>
    <dbReference type="NCBI Taxonomy" id="77098"/>
    <lineage>
        <taxon>Bacteria</taxon>
        <taxon>Pseudomonadati</taxon>
        <taxon>Pseudomonadota</taxon>
        <taxon>Gammaproteobacteria</taxon>
        <taxon>Oceanospirillales</taxon>
        <taxon>Halomonadaceae</taxon>
        <taxon>Bisbaumannia</taxon>
    </lineage>
</organism>
<dbReference type="CDD" id="cd00438">
    <property type="entry name" value="cupin_RmlC"/>
    <property type="match status" value="1"/>
</dbReference>
<dbReference type="SUPFAM" id="SSF51182">
    <property type="entry name" value="RmlC-like cupins"/>
    <property type="match status" value="1"/>
</dbReference>
<evidence type="ECO:0000256" key="4">
    <source>
        <dbReference type="ARBA" id="ARBA00019595"/>
    </source>
</evidence>
<comment type="caution">
    <text evidence="10">The sequence shown here is derived from an EMBL/GenBank/DDBJ whole genome shotgun (WGS) entry which is preliminary data.</text>
</comment>
<protein>
    <recommendedName>
        <fullName evidence="4">dTDP-4-dehydrorhamnose 3,5-epimerase</fullName>
        <ecNumber evidence="3">5.1.3.13</ecNumber>
    </recommendedName>
    <alternativeName>
        <fullName evidence="6">Thymidine diphospho-4-keto-rhamnose 3,5-epimerase</fullName>
    </alternativeName>
    <alternativeName>
        <fullName evidence="5">dTDP-4-keto-6-deoxyglucose 3,5-epimerase</fullName>
    </alternativeName>
    <alternativeName>
        <fullName evidence="7">dTDP-6-deoxy-D-xylo-4-hexulose 3,5-epimerase</fullName>
    </alternativeName>
</protein>
<evidence type="ECO:0000256" key="9">
    <source>
        <dbReference type="PIRSR" id="PIRSR600888-3"/>
    </source>
</evidence>
<evidence type="ECO:0000256" key="6">
    <source>
        <dbReference type="ARBA" id="ARBA00031424"/>
    </source>
</evidence>
<dbReference type="Gene3D" id="2.60.120.10">
    <property type="entry name" value="Jelly Rolls"/>
    <property type="match status" value="1"/>
</dbReference>
<evidence type="ECO:0000313" key="10">
    <source>
        <dbReference type="EMBL" id="MBH8579867.1"/>
    </source>
</evidence>
<feature type="active site" description="Proton donor" evidence="8">
    <location>
        <position position="135"/>
    </location>
</feature>
<dbReference type="InterPro" id="IPR000888">
    <property type="entry name" value="RmlC-like"/>
</dbReference>
<dbReference type="InterPro" id="IPR014710">
    <property type="entry name" value="RmlC-like_jellyroll"/>
</dbReference>
<evidence type="ECO:0000256" key="3">
    <source>
        <dbReference type="ARBA" id="ARBA00012098"/>
    </source>
</evidence>
<dbReference type="PANTHER" id="PTHR21047:SF2">
    <property type="entry name" value="THYMIDINE DIPHOSPHO-4-KETO-RHAMNOSE 3,5-EPIMERASE"/>
    <property type="match status" value="1"/>
</dbReference>
<dbReference type="EC" id="5.1.3.13" evidence="3"/>
<comment type="catalytic activity">
    <reaction evidence="1">
        <text>dTDP-4-dehydro-6-deoxy-alpha-D-glucose = dTDP-4-dehydro-beta-L-rhamnose</text>
        <dbReference type="Rhea" id="RHEA:16969"/>
        <dbReference type="ChEBI" id="CHEBI:57649"/>
        <dbReference type="ChEBI" id="CHEBI:62830"/>
        <dbReference type="EC" id="5.1.3.13"/>
    </reaction>
</comment>
<evidence type="ECO:0000256" key="2">
    <source>
        <dbReference type="ARBA" id="ARBA00001997"/>
    </source>
</evidence>
<evidence type="ECO:0000256" key="5">
    <source>
        <dbReference type="ARBA" id="ARBA00029758"/>
    </source>
</evidence>
<proteinExistence type="predicted"/>
<name>A0ABD4L1A5_9GAMM</name>
<reference evidence="10 11" key="1">
    <citation type="submission" date="2020-12" db="EMBL/GenBank/DDBJ databases">
        <title>Draft genome sequence of Halomonas pacifica strain CARE-V15.</title>
        <authorList>
            <person name="Vignesh N."/>
            <person name="Thabitha A."/>
            <person name="Saravanan R."/>
            <person name="Manigandan V."/>
        </authorList>
    </citation>
    <scope>NUCLEOTIDE SEQUENCE [LARGE SCALE GENOMIC DNA]</scope>
    <source>
        <strain evidence="10 11">CARE-V15</strain>
    </source>
</reference>
<dbReference type="PANTHER" id="PTHR21047">
    <property type="entry name" value="DTDP-6-DEOXY-D-GLUCOSE-3,5 EPIMERASE"/>
    <property type="match status" value="1"/>
</dbReference>
<dbReference type="Proteomes" id="UP000651738">
    <property type="component" value="Unassembled WGS sequence"/>
</dbReference>
<sequence>MTRLTLSETSIPDLSLLIRHPVGDDRGFMERLFCVDELSLVIGGGRISQINRSMTANSGTLRGMHFQYPPYSEKKIVTCLKGEIFDVAIDLRRGSPTFLSWHGEFLKASGHTSLVIPEGFAHGFQTMTDDCEVIYFCTNKYFPEAEGGIDALDPRVSIEWPLCISERSARDKTHPWLTNDFLGVE</sequence>
<dbReference type="AlphaFoldDB" id="A0ABD4L1A5"/>
<evidence type="ECO:0000256" key="7">
    <source>
        <dbReference type="ARBA" id="ARBA00033311"/>
    </source>
</evidence>
<feature type="site" description="Participates in a stacking interaction with the thymidine ring of dTDP-4-oxo-6-deoxyglucose" evidence="9">
    <location>
        <position position="141"/>
    </location>
</feature>
<feature type="active site" description="Proton acceptor" evidence="8">
    <location>
        <position position="65"/>
    </location>
</feature>